<evidence type="ECO:0000313" key="4">
    <source>
        <dbReference type="Proteomes" id="UP000287651"/>
    </source>
</evidence>
<comment type="caution">
    <text evidence="3">The sequence shown here is derived from an EMBL/GenBank/DDBJ whole genome shotgun (WGS) entry which is preliminary data.</text>
</comment>
<accession>A0A427AEX7</accession>
<feature type="domain" description="Myb-like" evidence="2">
    <location>
        <begin position="171"/>
        <end position="249"/>
    </location>
</feature>
<feature type="compositionally biased region" description="Pro residues" evidence="1">
    <location>
        <begin position="347"/>
        <end position="364"/>
    </location>
</feature>
<dbReference type="PANTHER" id="PTHR33492">
    <property type="entry name" value="OSJNBA0043A12.37 PROTEIN-RELATED"/>
    <property type="match status" value="1"/>
</dbReference>
<dbReference type="PROSITE" id="PS50090">
    <property type="entry name" value="MYB_LIKE"/>
    <property type="match status" value="1"/>
</dbReference>
<dbReference type="AlphaFoldDB" id="A0A427AEX7"/>
<protein>
    <recommendedName>
        <fullName evidence="2">Myb-like domain-containing protein</fullName>
    </recommendedName>
</protein>
<evidence type="ECO:0000256" key="1">
    <source>
        <dbReference type="SAM" id="MobiDB-lite"/>
    </source>
</evidence>
<feature type="region of interest" description="Disordered" evidence="1">
    <location>
        <begin position="66"/>
        <end position="108"/>
    </location>
</feature>
<organism evidence="3 4">
    <name type="scientific">Ensete ventricosum</name>
    <name type="common">Abyssinian banana</name>
    <name type="synonym">Musa ensete</name>
    <dbReference type="NCBI Taxonomy" id="4639"/>
    <lineage>
        <taxon>Eukaryota</taxon>
        <taxon>Viridiplantae</taxon>
        <taxon>Streptophyta</taxon>
        <taxon>Embryophyta</taxon>
        <taxon>Tracheophyta</taxon>
        <taxon>Spermatophyta</taxon>
        <taxon>Magnoliopsida</taxon>
        <taxon>Liliopsida</taxon>
        <taxon>Zingiberales</taxon>
        <taxon>Musaceae</taxon>
        <taxon>Ensete</taxon>
    </lineage>
</organism>
<name>A0A427AEX7_ENSVE</name>
<feature type="region of interest" description="Disordered" evidence="1">
    <location>
        <begin position="150"/>
        <end position="169"/>
    </location>
</feature>
<evidence type="ECO:0000259" key="2">
    <source>
        <dbReference type="PROSITE" id="PS50090"/>
    </source>
</evidence>
<dbReference type="InterPro" id="IPR001005">
    <property type="entry name" value="SANT/Myb"/>
</dbReference>
<feature type="region of interest" description="Disordered" evidence="1">
    <location>
        <begin position="312"/>
        <end position="399"/>
    </location>
</feature>
<reference evidence="3 4" key="1">
    <citation type="journal article" date="2014" name="Agronomy (Basel)">
        <title>A Draft Genome Sequence for Ensete ventricosum, the Drought-Tolerant Tree Against Hunger.</title>
        <authorList>
            <person name="Harrison J."/>
            <person name="Moore K.A."/>
            <person name="Paszkiewicz K."/>
            <person name="Jones T."/>
            <person name="Grant M."/>
            <person name="Ambacheew D."/>
            <person name="Muzemil S."/>
            <person name="Studholme D.J."/>
        </authorList>
    </citation>
    <scope>NUCLEOTIDE SEQUENCE [LARGE SCALE GENOMIC DNA]</scope>
</reference>
<feature type="compositionally biased region" description="Basic and acidic residues" evidence="1">
    <location>
        <begin position="94"/>
        <end position="108"/>
    </location>
</feature>
<dbReference type="Pfam" id="PF13837">
    <property type="entry name" value="Myb_DNA-bind_4"/>
    <property type="match status" value="1"/>
</dbReference>
<feature type="compositionally biased region" description="Acidic residues" evidence="1">
    <location>
        <begin position="155"/>
        <end position="167"/>
    </location>
</feature>
<dbReference type="Proteomes" id="UP000287651">
    <property type="component" value="Unassembled WGS sequence"/>
</dbReference>
<dbReference type="Gene3D" id="1.10.10.60">
    <property type="entry name" value="Homeodomain-like"/>
    <property type="match status" value="1"/>
</dbReference>
<dbReference type="EMBL" id="AMZH03002683">
    <property type="protein sequence ID" value="RRT74750.1"/>
    <property type="molecule type" value="Genomic_DNA"/>
</dbReference>
<proteinExistence type="predicted"/>
<feature type="non-terminal residue" evidence="3">
    <location>
        <position position="1"/>
    </location>
</feature>
<gene>
    <name evidence="3" type="ORF">B296_00019423</name>
</gene>
<dbReference type="InterPro" id="IPR044822">
    <property type="entry name" value="Myb_DNA-bind_4"/>
</dbReference>
<evidence type="ECO:0000313" key="3">
    <source>
        <dbReference type="EMBL" id="RRT74750.1"/>
    </source>
</evidence>
<dbReference type="PANTHER" id="PTHR33492:SF12">
    <property type="entry name" value="HOMEODOMAIN-LIKE SUPERFAMILY PROTEIN-RELATED"/>
    <property type="match status" value="1"/>
</dbReference>
<sequence>PHRLRSLEKRALKQEPLDLLQVSLRAFRPLKSPNGKPQIDTVSGVRWIEEEGTKTLIGDRKHQDRGITYPKARPHRRPSTSGIAGSELPAVEHSGFRGDHLGSRGGRREDYSETLIIMSIRPSINASQRKGVRRRMLKKDRIEMEKKNPLVGVGGEEEEEEEEEEEHEDRCREYRKGNWSLNETMVLIEAKKMDYERRAQRLKELPRGSSGIGSSRAQEMRWKWVEDCCWRHGCYRSQNQCNDRWDNLMRDYKKVRAYELSLSAGGSPGLSYWKLERHERKEKNLPSNLLPEIYEALTEVVQRRAMAEKASGGACAAAARPVQEERQLGGASASMPHSSPGAGSQAPEPPLIAPPLPPYPPPHSRPMATIDSEDSQHTVSPERKRKRGGGSRSNSMELSSAISKCASIIAEALQAGEQKEETRHKDLVSIEERKAKLEESKSEMSSQSMDGLASAINKLASSILGLATDRMQKLQK</sequence>